<keyword evidence="1 2" id="KW-0413">Isomerase</keyword>
<sequence>MSKLRALVYDPNEVTLKVLDQLLVPHQKVYIPVPTVASAHAVIKRMNVRGAPLIALVALLGLTCDIVSKHGTSDAAGDGDPGLEGYVMECVGTLKTSRPTAVNLFNAMDELEAVVKKLNGKGVVKAVKELAERYLEEDLASNISLGNHGAKAIENMWSESNPKDGLNLMTICNTGALATAGYGTALGIVRSLHKEGKLGSLGVLETRPYNQGARLTAFEAVEEGFPSARLIVDSAAPAYMRGRVVHAAVVGADRVVRNGDTANKIGTYALAIHCKEHGVPFFVACPSTTVDLKVETGGGITIEDRGADELRKAAGAPEGIETWNPAFDVTPAELITGIVTERGVVWKGEDGEFDLEGFLGGQGKNGAEVTEPPTARGAGEELWTTKTVGGYVEGKWGKVEGVFGDGGRVKGSLDAEEIQGGNLNYAFVVKGWGGEVFVKQAPDFIKCLGTAAKLHKERMELEIKTYETWLTKCPTVAKYLPKIYDFDPSCETVIMEFFRGFEMLEGRLVVGGGVDKRIAEGLGEFMGKTHLATHTSKVKWAEGAQLFADFRNPVLRGLQLEYVFSKAWTEGGEPAEILNQDVNFMAGVEEIKKMYMEGDGKGGNLALCHGDLHPGSVMCHNGEGVVKIIDPEFAIYGPPGLDLGSLLSGVVLAGQHHKFLGDMEGAKGCKMFAKEFLGAYRGHAAGLGEDIVEGIVKDAMGFCACEVGRTALGFAGGRVWLQFEDEDLKAKALKATVKVARELMVGKGEGEETLMRAAF</sequence>
<dbReference type="Gene3D" id="3.30.200.20">
    <property type="entry name" value="Phosphorylase Kinase, domain 1"/>
    <property type="match status" value="1"/>
</dbReference>
<dbReference type="Gene3D" id="3.90.1200.10">
    <property type="match status" value="1"/>
</dbReference>
<accession>A0A9W7G373</accession>
<keyword evidence="2" id="KW-0486">Methionine biosynthesis</keyword>
<keyword evidence="2" id="KW-0963">Cytoplasm</keyword>
<dbReference type="AlphaFoldDB" id="A0A9W7G373"/>
<dbReference type="InterPro" id="IPR027363">
    <property type="entry name" value="M1Pi_N"/>
</dbReference>
<evidence type="ECO:0000313" key="5">
    <source>
        <dbReference type="Proteomes" id="UP001165065"/>
    </source>
</evidence>
<dbReference type="GO" id="GO:0019509">
    <property type="term" value="P:L-methionine salvage from methylthioadenosine"/>
    <property type="evidence" value="ECO:0007669"/>
    <property type="project" value="UniProtKB-UniRule"/>
</dbReference>
<keyword evidence="2" id="KW-0539">Nucleus</keyword>
<comment type="similarity">
    <text evidence="2">Belongs to the eIF-2B alpha/beta/delta subunits family. MtnA subfamily.</text>
</comment>
<comment type="pathway">
    <text evidence="2">Amino-acid biosynthesis; L-methionine biosynthesis via salvage pathway; L-methionine from S-methyl-5-thio-alpha-D-ribose 1-phosphate: step 1/6.</text>
</comment>
<protein>
    <recommendedName>
        <fullName evidence="2">Methylthioribose-1-phosphate isomerase</fullName>
        <shortName evidence="2">M1Pi</shortName>
        <shortName evidence="2">MTR-1-P isomerase</shortName>
        <ecNumber evidence="2">5.3.1.23</ecNumber>
    </recommendedName>
    <alternativeName>
        <fullName evidence="2">S-methyl-5-thioribose-1-phosphate isomerase</fullName>
    </alternativeName>
    <alternativeName>
        <fullName evidence="2">Translation initiation factor eIF-2B subunit alpha/beta/delta-like protein</fullName>
    </alternativeName>
</protein>
<dbReference type="HAMAP" id="MF_01678">
    <property type="entry name" value="Salvage_MtnA"/>
    <property type="match status" value="1"/>
</dbReference>
<dbReference type="NCBIfam" id="TIGR00524">
    <property type="entry name" value="eIF-2B_rel"/>
    <property type="match status" value="1"/>
</dbReference>
<dbReference type="FunFam" id="1.20.120.420:FF:000003">
    <property type="entry name" value="Methylthioribose-1-phosphate isomerase"/>
    <property type="match status" value="1"/>
</dbReference>
<name>A0A9W7G373_9STRA</name>
<dbReference type="GO" id="GO:0005634">
    <property type="term" value="C:nucleus"/>
    <property type="evidence" value="ECO:0007669"/>
    <property type="project" value="UniProtKB-SubCell"/>
</dbReference>
<evidence type="ECO:0000256" key="2">
    <source>
        <dbReference type="HAMAP-Rule" id="MF_03119"/>
    </source>
</evidence>
<dbReference type="EC" id="5.3.1.23" evidence="2"/>
<evidence type="ECO:0000256" key="1">
    <source>
        <dbReference type="ARBA" id="ARBA00023235"/>
    </source>
</evidence>
<dbReference type="NCBIfam" id="TIGR00512">
    <property type="entry name" value="salvage_mtnA"/>
    <property type="match status" value="1"/>
</dbReference>
<dbReference type="PANTHER" id="PTHR43475:SF1">
    <property type="entry name" value="METHYLTHIORIBOSE-1-PHOSPHATE ISOMERASE"/>
    <property type="match status" value="1"/>
</dbReference>
<dbReference type="Gene3D" id="1.20.120.420">
    <property type="entry name" value="translation initiation factor eif-2b, domain 1"/>
    <property type="match status" value="1"/>
</dbReference>
<dbReference type="PANTHER" id="PTHR43475">
    <property type="entry name" value="METHYLTHIORIBOSE-1-PHOSPHATE ISOMERASE"/>
    <property type="match status" value="1"/>
</dbReference>
<dbReference type="Proteomes" id="UP001165065">
    <property type="component" value="Unassembled WGS sequence"/>
</dbReference>
<organism evidence="4 5">
    <name type="scientific">Triparma columacea</name>
    <dbReference type="NCBI Taxonomy" id="722753"/>
    <lineage>
        <taxon>Eukaryota</taxon>
        <taxon>Sar</taxon>
        <taxon>Stramenopiles</taxon>
        <taxon>Ochrophyta</taxon>
        <taxon>Bolidophyceae</taxon>
        <taxon>Parmales</taxon>
        <taxon>Triparmaceae</taxon>
        <taxon>Triparma</taxon>
    </lineage>
</organism>
<comment type="subcellular location">
    <subcellularLocation>
        <location evidence="2">Cytoplasm</location>
    </subcellularLocation>
    <subcellularLocation>
        <location evidence="2">Nucleus</location>
    </subcellularLocation>
</comment>
<dbReference type="OrthoDB" id="2461at2759"/>
<dbReference type="InterPro" id="IPR002575">
    <property type="entry name" value="Aminoglycoside_PTrfase"/>
</dbReference>
<gene>
    <name evidence="4" type="ORF">TrCOL_g5248</name>
</gene>
<feature type="domain" description="Aminoglycoside phosphotransferase" evidence="3">
    <location>
        <begin position="415"/>
        <end position="648"/>
    </location>
</feature>
<feature type="site" description="Transition state stabilizer" evidence="2">
    <location>
        <position position="172"/>
    </location>
</feature>
<dbReference type="EMBL" id="BRYA01000837">
    <property type="protein sequence ID" value="GMI33907.1"/>
    <property type="molecule type" value="Genomic_DNA"/>
</dbReference>
<dbReference type="InterPro" id="IPR000649">
    <property type="entry name" value="IF-2B-related"/>
</dbReference>
<dbReference type="SUPFAM" id="SSF56112">
    <property type="entry name" value="Protein kinase-like (PK-like)"/>
    <property type="match status" value="1"/>
</dbReference>
<comment type="catalytic activity">
    <reaction evidence="2">
        <text>5-(methylsulfanyl)-alpha-D-ribose 1-phosphate = 5-(methylsulfanyl)-D-ribulose 1-phosphate</text>
        <dbReference type="Rhea" id="RHEA:19989"/>
        <dbReference type="ChEBI" id="CHEBI:58533"/>
        <dbReference type="ChEBI" id="CHEBI:58548"/>
        <dbReference type="EC" id="5.3.1.23"/>
    </reaction>
</comment>
<dbReference type="Gene3D" id="3.40.50.10470">
    <property type="entry name" value="Translation initiation factor eif-2b, domain 2"/>
    <property type="match status" value="1"/>
</dbReference>
<proteinExistence type="inferred from homology"/>
<reference evidence="5" key="1">
    <citation type="journal article" date="2023" name="Commun. Biol.">
        <title>Genome analysis of Parmales, the sister group of diatoms, reveals the evolutionary specialization of diatoms from phago-mixotrophs to photoautotrophs.</title>
        <authorList>
            <person name="Ban H."/>
            <person name="Sato S."/>
            <person name="Yoshikawa S."/>
            <person name="Yamada K."/>
            <person name="Nakamura Y."/>
            <person name="Ichinomiya M."/>
            <person name="Sato N."/>
            <person name="Blanc-Mathieu R."/>
            <person name="Endo H."/>
            <person name="Kuwata A."/>
            <person name="Ogata H."/>
        </authorList>
    </citation>
    <scope>NUCLEOTIDE SEQUENCE [LARGE SCALE GENOMIC DNA]</scope>
</reference>
<dbReference type="Pfam" id="PF01008">
    <property type="entry name" value="IF-2B"/>
    <property type="match status" value="1"/>
</dbReference>
<evidence type="ECO:0000313" key="4">
    <source>
        <dbReference type="EMBL" id="GMI33907.1"/>
    </source>
</evidence>
<dbReference type="InterPro" id="IPR005251">
    <property type="entry name" value="IF-M1Pi"/>
</dbReference>
<dbReference type="InterPro" id="IPR011009">
    <property type="entry name" value="Kinase-like_dom_sf"/>
</dbReference>
<dbReference type="SUPFAM" id="SSF100950">
    <property type="entry name" value="NagB/RpiA/CoA transferase-like"/>
    <property type="match status" value="1"/>
</dbReference>
<dbReference type="InterPro" id="IPR011559">
    <property type="entry name" value="Initiation_fac_2B_a/b/d"/>
</dbReference>
<dbReference type="GO" id="GO:0046523">
    <property type="term" value="F:S-methyl-5-thioribose-1-phosphate isomerase activity"/>
    <property type="evidence" value="ECO:0007669"/>
    <property type="project" value="UniProtKB-UniRule"/>
</dbReference>
<dbReference type="InterPro" id="IPR042529">
    <property type="entry name" value="IF_2B-like_C"/>
</dbReference>
<dbReference type="NCBIfam" id="NF004326">
    <property type="entry name" value="PRK05720.1"/>
    <property type="match status" value="1"/>
</dbReference>
<dbReference type="InterPro" id="IPR037171">
    <property type="entry name" value="NagB/RpiA_transferase-like"/>
</dbReference>
<feature type="active site" description="Proton donor" evidence="2">
    <location>
        <position position="253"/>
    </location>
</feature>
<dbReference type="FunFam" id="3.40.50.10470:FF:000006">
    <property type="entry name" value="Methylthioribose-1-phosphate isomerase"/>
    <property type="match status" value="1"/>
</dbReference>
<comment type="function">
    <text evidence="2">Catalyzes the interconversion of methylthioribose-1-phosphate (MTR-1-P) into methylthioribulose-1-phosphate (MTRu-1-P).</text>
</comment>
<evidence type="ECO:0000259" key="3">
    <source>
        <dbReference type="Pfam" id="PF01636"/>
    </source>
</evidence>
<keyword evidence="5" id="KW-1185">Reference proteome</keyword>
<dbReference type="Pfam" id="PF01636">
    <property type="entry name" value="APH"/>
    <property type="match status" value="1"/>
</dbReference>
<comment type="caution">
    <text evidence="4">The sequence shown here is derived from an EMBL/GenBank/DDBJ whole genome shotgun (WGS) entry which is preliminary data.</text>
</comment>
<keyword evidence="2" id="KW-0028">Amino-acid biosynthesis</keyword>
<dbReference type="GO" id="GO:0005737">
    <property type="term" value="C:cytoplasm"/>
    <property type="evidence" value="ECO:0007669"/>
    <property type="project" value="UniProtKB-SubCell"/>
</dbReference>